<evidence type="ECO:0000313" key="2">
    <source>
        <dbReference type="EMBL" id="KAA1125638.1"/>
    </source>
</evidence>
<comment type="caution">
    <text evidence="1">The sequence shown here is derived from an EMBL/GenBank/DDBJ whole genome shotgun (WGS) entry which is preliminary data.</text>
</comment>
<evidence type="ECO:0000313" key="4">
    <source>
        <dbReference type="Proteomes" id="UP000325313"/>
    </source>
</evidence>
<organism evidence="1 3">
    <name type="scientific">Puccinia graminis f. sp. tritici</name>
    <dbReference type="NCBI Taxonomy" id="56615"/>
    <lineage>
        <taxon>Eukaryota</taxon>
        <taxon>Fungi</taxon>
        <taxon>Dikarya</taxon>
        <taxon>Basidiomycota</taxon>
        <taxon>Pucciniomycotina</taxon>
        <taxon>Pucciniomycetes</taxon>
        <taxon>Pucciniales</taxon>
        <taxon>Pucciniaceae</taxon>
        <taxon>Puccinia</taxon>
    </lineage>
</organism>
<dbReference type="EMBL" id="VDEP01000176">
    <property type="protein sequence ID" value="KAA1125638.1"/>
    <property type="molecule type" value="Genomic_DNA"/>
</dbReference>
<evidence type="ECO:0000313" key="1">
    <source>
        <dbReference type="EMBL" id="KAA1098368.1"/>
    </source>
</evidence>
<gene>
    <name evidence="1" type="ORF">PGT21_034206</name>
    <name evidence="2" type="ORF">PGTUg99_015319</name>
</gene>
<proteinExistence type="predicted"/>
<reference evidence="3 4" key="1">
    <citation type="submission" date="2019-05" db="EMBL/GenBank/DDBJ databases">
        <title>Emergence of the Ug99 lineage of the wheat stem rust pathogen through somatic hybridization.</title>
        <authorList>
            <person name="Li F."/>
            <person name="Upadhyaya N.M."/>
            <person name="Sperschneider J."/>
            <person name="Matny O."/>
            <person name="Nguyen-Phuc H."/>
            <person name="Mago R."/>
            <person name="Raley C."/>
            <person name="Miller M.E."/>
            <person name="Silverstein K.A.T."/>
            <person name="Henningsen E."/>
            <person name="Hirsch C.D."/>
            <person name="Visser B."/>
            <person name="Pretorius Z.A."/>
            <person name="Steffenson B.J."/>
            <person name="Schwessinger B."/>
            <person name="Dodds P.N."/>
            <person name="Figueroa M."/>
        </authorList>
    </citation>
    <scope>NUCLEOTIDE SEQUENCE [LARGE SCALE GENOMIC DNA]</scope>
    <source>
        <strain evidence="1">21-0</strain>
        <strain evidence="2 4">Ug99</strain>
    </source>
</reference>
<dbReference type="Proteomes" id="UP000324748">
    <property type="component" value="Unassembled WGS sequence"/>
</dbReference>
<name>A0A5B0PDG0_PUCGR</name>
<protein>
    <submittedName>
        <fullName evidence="1">Uncharacterized protein</fullName>
    </submittedName>
</protein>
<evidence type="ECO:0000313" key="3">
    <source>
        <dbReference type="Proteomes" id="UP000324748"/>
    </source>
</evidence>
<keyword evidence="3" id="KW-1185">Reference proteome</keyword>
<dbReference type="AlphaFoldDB" id="A0A5B0PDG0"/>
<accession>A0A5B0PDG0</accession>
<sequence>MVLENDSRTIGCTRGVLLLVNSSDRFIGIVSPMRQRTANGELEKREAMTNRSRRWTGIAGHCI</sequence>
<dbReference type="Proteomes" id="UP000325313">
    <property type="component" value="Unassembled WGS sequence"/>
</dbReference>
<dbReference type="EMBL" id="VSWC01000066">
    <property type="protein sequence ID" value="KAA1098368.1"/>
    <property type="molecule type" value="Genomic_DNA"/>
</dbReference>